<protein>
    <submittedName>
        <fullName evidence="15">CD276 antigen homolog</fullName>
    </submittedName>
</protein>
<gene>
    <name evidence="15" type="primary">LOC115819837</name>
</gene>
<dbReference type="InterPro" id="IPR013106">
    <property type="entry name" value="Ig_V-set"/>
</dbReference>
<evidence type="ECO:0000256" key="9">
    <source>
        <dbReference type="ARBA" id="ARBA00023180"/>
    </source>
</evidence>
<accession>A0A6J2W4Y9</accession>
<keyword evidence="6 11" id="KW-0472">Membrane</keyword>
<comment type="subcellular location">
    <subcellularLocation>
        <location evidence="1">Cell membrane</location>
        <topology evidence="1">Single-pass type I membrane protein</topology>
    </subcellularLocation>
</comment>
<dbReference type="InterPro" id="IPR051713">
    <property type="entry name" value="T-cell_Activation_Regulation"/>
</dbReference>
<dbReference type="AlphaFoldDB" id="A0A6J2W4Y9"/>
<dbReference type="PROSITE" id="PS50835">
    <property type="entry name" value="IG_LIKE"/>
    <property type="match status" value="1"/>
</dbReference>
<keyword evidence="5 11" id="KW-1133">Transmembrane helix</keyword>
<feature type="domain" description="Ig-like" evidence="13">
    <location>
        <begin position="32"/>
        <end position="124"/>
    </location>
</feature>
<dbReference type="Proteomes" id="UP000504632">
    <property type="component" value="Chromosome 8"/>
</dbReference>
<evidence type="ECO:0000313" key="15">
    <source>
        <dbReference type="RefSeq" id="XP_030639207.1"/>
    </source>
</evidence>
<evidence type="ECO:0000256" key="7">
    <source>
        <dbReference type="ARBA" id="ARBA00023157"/>
    </source>
</evidence>
<keyword evidence="14" id="KW-1185">Reference proteome</keyword>
<evidence type="ECO:0000256" key="11">
    <source>
        <dbReference type="SAM" id="Phobius"/>
    </source>
</evidence>
<evidence type="ECO:0000256" key="10">
    <source>
        <dbReference type="ARBA" id="ARBA00023319"/>
    </source>
</evidence>
<feature type="signal peptide" evidence="12">
    <location>
        <begin position="1"/>
        <end position="20"/>
    </location>
</feature>
<dbReference type="GO" id="GO:0006955">
    <property type="term" value="P:immune response"/>
    <property type="evidence" value="ECO:0007669"/>
    <property type="project" value="TreeGrafter"/>
</dbReference>
<dbReference type="PANTHER" id="PTHR25466">
    <property type="entry name" value="T-LYMPHOCYTE ACTIVATION ANTIGEN"/>
    <property type="match status" value="1"/>
</dbReference>
<evidence type="ECO:0000259" key="13">
    <source>
        <dbReference type="PROSITE" id="PS50835"/>
    </source>
</evidence>
<feature type="transmembrane region" description="Helical" evidence="11">
    <location>
        <begin position="146"/>
        <end position="166"/>
    </location>
</feature>
<dbReference type="InterPro" id="IPR007110">
    <property type="entry name" value="Ig-like_dom"/>
</dbReference>
<dbReference type="InterPro" id="IPR013783">
    <property type="entry name" value="Ig-like_fold"/>
</dbReference>
<reference evidence="15" key="1">
    <citation type="submission" date="2025-08" db="UniProtKB">
        <authorList>
            <consortium name="RefSeq"/>
        </authorList>
    </citation>
    <scope>IDENTIFICATION</scope>
</reference>
<dbReference type="OrthoDB" id="9898017at2759"/>
<dbReference type="PANTHER" id="PTHR25466:SF14">
    <property type="entry name" value="BUTYROPHILIN SUBFAMILY 2 MEMBER A2-LIKE-RELATED"/>
    <property type="match status" value="1"/>
</dbReference>
<evidence type="ECO:0000313" key="14">
    <source>
        <dbReference type="Proteomes" id="UP000504632"/>
    </source>
</evidence>
<dbReference type="Pfam" id="PF07686">
    <property type="entry name" value="V-set"/>
    <property type="match status" value="1"/>
</dbReference>
<name>A0A6J2W4Y9_CHACN</name>
<dbReference type="GeneID" id="115819837"/>
<evidence type="ECO:0000256" key="3">
    <source>
        <dbReference type="ARBA" id="ARBA00022692"/>
    </source>
</evidence>
<evidence type="ECO:0000256" key="1">
    <source>
        <dbReference type="ARBA" id="ARBA00004251"/>
    </source>
</evidence>
<keyword evidence="7" id="KW-1015">Disulfide bond</keyword>
<dbReference type="GO" id="GO:0009897">
    <property type="term" value="C:external side of plasma membrane"/>
    <property type="evidence" value="ECO:0007669"/>
    <property type="project" value="TreeGrafter"/>
</dbReference>
<dbReference type="GO" id="GO:0007166">
    <property type="term" value="P:cell surface receptor signaling pathway"/>
    <property type="evidence" value="ECO:0007669"/>
    <property type="project" value="TreeGrafter"/>
</dbReference>
<dbReference type="GO" id="GO:0042102">
    <property type="term" value="P:positive regulation of T cell proliferation"/>
    <property type="evidence" value="ECO:0007669"/>
    <property type="project" value="TreeGrafter"/>
</dbReference>
<dbReference type="Gene3D" id="2.60.40.10">
    <property type="entry name" value="Immunoglobulins"/>
    <property type="match status" value="1"/>
</dbReference>
<proteinExistence type="predicted"/>
<keyword evidence="9" id="KW-0325">Glycoprotein</keyword>
<evidence type="ECO:0000256" key="8">
    <source>
        <dbReference type="ARBA" id="ARBA00023170"/>
    </source>
</evidence>
<evidence type="ECO:0000256" key="4">
    <source>
        <dbReference type="ARBA" id="ARBA00022729"/>
    </source>
</evidence>
<evidence type="ECO:0000256" key="5">
    <source>
        <dbReference type="ARBA" id="ARBA00022989"/>
    </source>
</evidence>
<evidence type="ECO:0000256" key="6">
    <source>
        <dbReference type="ARBA" id="ARBA00023136"/>
    </source>
</evidence>
<feature type="chain" id="PRO_5026662174" evidence="12">
    <location>
        <begin position="21"/>
        <end position="167"/>
    </location>
</feature>
<dbReference type="SUPFAM" id="SSF48726">
    <property type="entry name" value="Immunoglobulin"/>
    <property type="match status" value="1"/>
</dbReference>
<sequence>MVGRWVLIYLLVLYIDKVFSSQDVVTVDGVTGGSVILPCIYTDEVIKTEDLTVYWRLNDSMVVYEHVSDGTGYKPDPQFENRTRMFPEMYSTGNFSLSLGNVSITDGGLYSCFILPVNVEKKIELRATEAPAEKTDRDDRNSSVKIGPVSSLLLFLMLLFRHIVLFM</sequence>
<evidence type="ECO:0000256" key="12">
    <source>
        <dbReference type="SAM" id="SignalP"/>
    </source>
</evidence>
<dbReference type="RefSeq" id="XP_030639207.1">
    <property type="nucleotide sequence ID" value="XM_030783347.1"/>
</dbReference>
<keyword evidence="3 11" id="KW-0812">Transmembrane</keyword>
<evidence type="ECO:0000256" key="2">
    <source>
        <dbReference type="ARBA" id="ARBA00022475"/>
    </source>
</evidence>
<dbReference type="InParanoid" id="A0A6J2W4Y9"/>
<keyword evidence="8" id="KW-0675">Receptor</keyword>
<dbReference type="InterPro" id="IPR036179">
    <property type="entry name" value="Ig-like_dom_sf"/>
</dbReference>
<keyword evidence="10" id="KW-0393">Immunoglobulin domain</keyword>
<keyword evidence="2" id="KW-1003">Cell membrane</keyword>
<dbReference type="GO" id="GO:0031295">
    <property type="term" value="P:T cell costimulation"/>
    <property type="evidence" value="ECO:0007669"/>
    <property type="project" value="TreeGrafter"/>
</dbReference>
<dbReference type="GO" id="GO:0071222">
    <property type="term" value="P:cellular response to lipopolysaccharide"/>
    <property type="evidence" value="ECO:0007669"/>
    <property type="project" value="TreeGrafter"/>
</dbReference>
<keyword evidence="4 12" id="KW-0732">Signal</keyword>
<dbReference type="GO" id="GO:0042130">
    <property type="term" value="P:negative regulation of T cell proliferation"/>
    <property type="evidence" value="ECO:0007669"/>
    <property type="project" value="TreeGrafter"/>
</dbReference>
<organism evidence="14 15">
    <name type="scientific">Chanos chanos</name>
    <name type="common">Milkfish</name>
    <name type="synonym">Mugil chanos</name>
    <dbReference type="NCBI Taxonomy" id="29144"/>
    <lineage>
        <taxon>Eukaryota</taxon>
        <taxon>Metazoa</taxon>
        <taxon>Chordata</taxon>
        <taxon>Craniata</taxon>
        <taxon>Vertebrata</taxon>
        <taxon>Euteleostomi</taxon>
        <taxon>Actinopterygii</taxon>
        <taxon>Neopterygii</taxon>
        <taxon>Teleostei</taxon>
        <taxon>Ostariophysi</taxon>
        <taxon>Gonorynchiformes</taxon>
        <taxon>Chanidae</taxon>
        <taxon>Chanos</taxon>
    </lineage>
</organism>